<feature type="region of interest" description="Disordered" evidence="1">
    <location>
        <begin position="1"/>
        <end position="24"/>
    </location>
</feature>
<gene>
    <name evidence="2" type="ORF">SAMN04487868_104158</name>
</gene>
<dbReference type="Proteomes" id="UP000199211">
    <property type="component" value="Unassembled WGS sequence"/>
</dbReference>
<accession>A0ABY1FLI8</accession>
<evidence type="ECO:0000313" key="2">
    <source>
        <dbReference type="EMBL" id="SFL57361.1"/>
    </source>
</evidence>
<keyword evidence="3" id="KW-1185">Reference proteome</keyword>
<evidence type="ECO:0000313" key="3">
    <source>
        <dbReference type="Proteomes" id="UP000199211"/>
    </source>
</evidence>
<name>A0ABY1FLI8_9GAMM</name>
<sequence>MAESKRHMDVPKERVSETASLRPQAPKLQFRYLANSSRATIAR</sequence>
<reference evidence="2 3" key="1">
    <citation type="submission" date="2016-10" db="EMBL/GenBank/DDBJ databases">
        <authorList>
            <person name="Varghese N."/>
            <person name="Submissions S."/>
        </authorList>
    </citation>
    <scope>NUCLEOTIDE SEQUENCE [LARGE SCALE GENOMIC DNA]</scope>
    <source>
        <strain evidence="2 3">DSM 26291</strain>
    </source>
</reference>
<protein>
    <submittedName>
        <fullName evidence="2">Uncharacterized protein</fullName>
    </submittedName>
</protein>
<evidence type="ECO:0000256" key="1">
    <source>
        <dbReference type="SAM" id="MobiDB-lite"/>
    </source>
</evidence>
<feature type="compositionally biased region" description="Basic and acidic residues" evidence="1">
    <location>
        <begin position="1"/>
        <end position="16"/>
    </location>
</feature>
<dbReference type="EMBL" id="FOTV01000004">
    <property type="protein sequence ID" value="SFL57361.1"/>
    <property type="molecule type" value="Genomic_DNA"/>
</dbReference>
<organism evidence="2 3">
    <name type="scientific">Marinobacter salarius</name>
    <dbReference type="NCBI Taxonomy" id="1420917"/>
    <lineage>
        <taxon>Bacteria</taxon>
        <taxon>Pseudomonadati</taxon>
        <taxon>Pseudomonadota</taxon>
        <taxon>Gammaproteobacteria</taxon>
        <taxon>Pseudomonadales</taxon>
        <taxon>Marinobacteraceae</taxon>
        <taxon>Marinobacter</taxon>
    </lineage>
</organism>
<comment type="caution">
    <text evidence="2">The sequence shown here is derived from an EMBL/GenBank/DDBJ whole genome shotgun (WGS) entry which is preliminary data.</text>
</comment>
<proteinExistence type="predicted"/>